<organism evidence="2">
    <name type="scientific">bioreactor metagenome</name>
    <dbReference type="NCBI Taxonomy" id="1076179"/>
    <lineage>
        <taxon>unclassified sequences</taxon>
        <taxon>metagenomes</taxon>
        <taxon>ecological metagenomes</taxon>
    </lineage>
</organism>
<gene>
    <name evidence="2" type="ORF">SDC9_37903</name>
</gene>
<proteinExistence type="predicted"/>
<comment type="caution">
    <text evidence="2">The sequence shown here is derived from an EMBL/GenBank/DDBJ whole genome shotgun (WGS) entry which is preliminary data.</text>
</comment>
<dbReference type="SUPFAM" id="SSF53335">
    <property type="entry name" value="S-adenosyl-L-methionine-dependent methyltransferases"/>
    <property type="match status" value="1"/>
</dbReference>
<dbReference type="CDD" id="cd02440">
    <property type="entry name" value="AdoMet_MTases"/>
    <property type="match status" value="1"/>
</dbReference>
<dbReference type="InterPro" id="IPR050447">
    <property type="entry name" value="Erg6_SMT_methyltransf"/>
</dbReference>
<name>A0A644VKI7_9ZZZZ</name>
<dbReference type="InterPro" id="IPR041698">
    <property type="entry name" value="Methyltransf_25"/>
</dbReference>
<protein>
    <recommendedName>
        <fullName evidence="1">Methyltransferase domain-containing protein</fullName>
    </recommendedName>
</protein>
<dbReference type="InterPro" id="IPR029063">
    <property type="entry name" value="SAM-dependent_MTases_sf"/>
</dbReference>
<dbReference type="PANTHER" id="PTHR44068">
    <property type="entry name" value="ZGC:194242"/>
    <property type="match status" value="1"/>
</dbReference>
<dbReference type="Gene3D" id="3.40.50.150">
    <property type="entry name" value="Vaccinia Virus protein VP39"/>
    <property type="match status" value="1"/>
</dbReference>
<accession>A0A644VKI7</accession>
<evidence type="ECO:0000259" key="1">
    <source>
        <dbReference type="Pfam" id="PF13649"/>
    </source>
</evidence>
<reference evidence="2" key="1">
    <citation type="submission" date="2019-08" db="EMBL/GenBank/DDBJ databases">
        <authorList>
            <person name="Kucharzyk K."/>
            <person name="Murdoch R.W."/>
            <person name="Higgins S."/>
            <person name="Loffler F."/>
        </authorList>
    </citation>
    <scope>NUCLEOTIDE SEQUENCE</scope>
</reference>
<sequence>MIEPTSRFWQLFLELFESLPRQGPGNRACTERALGLCNGLPPFPKVADLGCGVGGQTLHLAAMTRGTIVAVDLHEPSISNLRETVSSLGLSERIFPMVADMADTGLLPGSFDLVWSEGALYSIGMERALSVCRELLRPGGFLAFTDAVWLRDDPPSEVKESFDLDYPSMGRTDDILALLEQTGFSPAGHFTLPDEAWWTDFYTPMEKRIAEMRKQYEADEKALAVLDRLALEPEMRRKYPEYFAYEFFTARRRD</sequence>
<dbReference type="EMBL" id="VSSQ01000340">
    <property type="protein sequence ID" value="MPL91826.1"/>
    <property type="molecule type" value="Genomic_DNA"/>
</dbReference>
<dbReference type="AlphaFoldDB" id="A0A644VKI7"/>
<feature type="domain" description="Methyltransferase" evidence="1">
    <location>
        <begin position="46"/>
        <end position="140"/>
    </location>
</feature>
<dbReference type="Pfam" id="PF13649">
    <property type="entry name" value="Methyltransf_25"/>
    <property type="match status" value="1"/>
</dbReference>
<evidence type="ECO:0000313" key="2">
    <source>
        <dbReference type="EMBL" id="MPL91826.1"/>
    </source>
</evidence>
<dbReference type="PANTHER" id="PTHR44068:SF11">
    <property type="entry name" value="GERANYL DIPHOSPHATE 2-C-METHYLTRANSFERASE"/>
    <property type="match status" value="1"/>
</dbReference>